<dbReference type="Proteomes" id="UP001396334">
    <property type="component" value="Unassembled WGS sequence"/>
</dbReference>
<comment type="caution">
    <text evidence="1">The sequence shown here is derived from an EMBL/GenBank/DDBJ whole genome shotgun (WGS) entry which is preliminary data.</text>
</comment>
<sequence length="130" mass="14882">MPQELTIMVPLRGHVSFHLFSEHSDSIGGVLRDSSGDWIRGYIKSMILELLPASCSSSLVRSISSLRNCPWELSFLWIPQEQNMIVDCLSKLSLSPDSQLRIYDDVLKLIQPLLIQDRNSPLYHRCRRVS</sequence>
<evidence type="ECO:0008006" key="3">
    <source>
        <dbReference type="Google" id="ProtNLM"/>
    </source>
</evidence>
<protein>
    <recommendedName>
        <fullName evidence="3">RNase H type-1 domain-containing protein</fullName>
    </recommendedName>
</protein>
<accession>A0ABR2PH82</accession>
<dbReference type="EMBL" id="JBBPBN010000060">
    <property type="protein sequence ID" value="KAK8987647.1"/>
    <property type="molecule type" value="Genomic_DNA"/>
</dbReference>
<proteinExistence type="predicted"/>
<name>A0ABR2PH82_9ROSI</name>
<evidence type="ECO:0000313" key="2">
    <source>
        <dbReference type="Proteomes" id="UP001396334"/>
    </source>
</evidence>
<organism evidence="1 2">
    <name type="scientific">Hibiscus sabdariffa</name>
    <name type="common">roselle</name>
    <dbReference type="NCBI Taxonomy" id="183260"/>
    <lineage>
        <taxon>Eukaryota</taxon>
        <taxon>Viridiplantae</taxon>
        <taxon>Streptophyta</taxon>
        <taxon>Embryophyta</taxon>
        <taxon>Tracheophyta</taxon>
        <taxon>Spermatophyta</taxon>
        <taxon>Magnoliopsida</taxon>
        <taxon>eudicotyledons</taxon>
        <taxon>Gunneridae</taxon>
        <taxon>Pentapetalae</taxon>
        <taxon>rosids</taxon>
        <taxon>malvids</taxon>
        <taxon>Malvales</taxon>
        <taxon>Malvaceae</taxon>
        <taxon>Malvoideae</taxon>
        <taxon>Hibiscus</taxon>
    </lineage>
</organism>
<reference evidence="1 2" key="1">
    <citation type="journal article" date="2024" name="G3 (Bethesda)">
        <title>Genome assembly of Hibiscus sabdariffa L. provides insights into metabolisms of medicinal natural products.</title>
        <authorList>
            <person name="Kim T."/>
        </authorList>
    </citation>
    <scope>NUCLEOTIDE SEQUENCE [LARGE SCALE GENOMIC DNA]</scope>
    <source>
        <strain evidence="1">TK-2024</strain>
        <tissue evidence="1">Old leaves</tissue>
    </source>
</reference>
<evidence type="ECO:0000313" key="1">
    <source>
        <dbReference type="EMBL" id="KAK8987647.1"/>
    </source>
</evidence>
<gene>
    <name evidence="1" type="ORF">V6N11_027392</name>
</gene>
<keyword evidence="2" id="KW-1185">Reference proteome</keyword>